<keyword evidence="2 6" id="KW-0690">Ribosome biogenesis</keyword>
<dbReference type="Pfam" id="PF17835">
    <property type="entry name" value="NOG1_N"/>
    <property type="match status" value="1"/>
</dbReference>
<dbReference type="FunFam" id="3.40.50.300:FF:000496">
    <property type="entry name" value="Nucleolar GTP-binding protein 1"/>
    <property type="match status" value="1"/>
</dbReference>
<dbReference type="GO" id="GO:0005525">
    <property type="term" value="F:GTP binding"/>
    <property type="evidence" value="ECO:0007669"/>
    <property type="project" value="UniProtKB-KW"/>
</dbReference>
<keyword evidence="3" id="KW-0547">Nucleotide-binding</keyword>
<evidence type="ECO:0000259" key="9">
    <source>
        <dbReference type="PROSITE" id="PS51710"/>
    </source>
</evidence>
<dbReference type="Pfam" id="PF06858">
    <property type="entry name" value="NOG1"/>
    <property type="match status" value="1"/>
</dbReference>
<keyword evidence="4" id="KW-0342">GTP-binding</keyword>
<dbReference type="GO" id="GO:0005730">
    <property type="term" value="C:nucleolus"/>
    <property type="evidence" value="ECO:0007669"/>
    <property type="project" value="UniProtKB-SubCell"/>
</dbReference>
<dbReference type="InterPro" id="IPR031167">
    <property type="entry name" value="G_OBG"/>
</dbReference>
<dbReference type="CDD" id="cd01897">
    <property type="entry name" value="NOG"/>
    <property type="match status" value="1"/>
</dbReference>
<evidence type="ECO:0000256" key="3">
    <source>
        <dbReference type="ARBA" id="ARBA00022741"/>
    </source>
</evidence>
<dbReference type="PANTHER" id="PTHR45759">
    <property type="entry name" value="NUCLEOLAR GTP-BINDING PROTEIN 1"/>
    <property type="match status" value="1"/>
</dbReference>
<evidence type="ECO:0000256" key="7">
    <source>
        <dbReference type="SAM" id="Coils"/>
    </source>
</evidence>
<dbReference type="PROSITE" id="PS51710">
    <property type="entry name" value="G_OBG"/>
    <property type="match status" value="1"/>
</dbReference>
<comment type="function">
    <text evidence="6">Involved in the biogenesis of the 60S ribosomal subunit.</text>
</comment>
<evidence type="ECO:0000256" key="4">
    <source>
        <dbReference type="ARBA" id="ARBA00023134"/>
    </source>
</evidence>
<dbReference type="PRINTS" id="PR00326">
    <property type="entry name" value="GTP1OBG"/>
</dbReference>
<accession>A0AAN7KFU8</accession>
<dbReference type="Proteomes" id="UP001346149">
    <property type="component" value="Unassembled WGS sequence"/>
</dbReference>
<evidence type="ECO:0000256" key="2">
    <source>
        <dbReference type="ARBA" id="ARBA00022517"/>
    </source>
</evidence>
<evidence type="ECO:0000256" key="1">
    <source>
        <dbReference type="ARBA" id="ARBA00004604"/>
    </source>
</evidence>
<reference evidence="10 11" key="1">
    <citation type="journal article" date="2023" name="Hortic Res">
        <title>Pangenome of water caltrop reveals structural variations and asymmetric subgenome divergence after allopolyploidization.</title>
        <authorList>
            <person name="Zhang X."/>
            <person name="Chen Y."/>
            <person name="Wang L."/>
            <person name="Yuan Y."/>
            <person name="Fang M."/>
            <person name="Shi L."/>
            <person name="Lu R."/>
            <person name="Comes H.P."/>
            <person name="Ma Y."/>
            <person name="Chen Y."/>
            <person name="Huang G."/>
            <person name="Zhou Y."/>
            <person name="Zheng Z."/>
            <person name="Qiu Y."/>
        </authorList>
    </citation>
    <scope>NUCLEOTIDE SEQUENCE [LARGE SCALE GENOMIC DNA]</scope>
    <source>
        <strain evidence="10">F231</strain>
    </source>
</reference>
<organism evidence="10 11">
    <name type="scientific">Trapa natans</name>
    <name type="common">Water chestnut</name>
    <dbReference type="NCBI Taxonomy" id="22666"/>
    <lineage>
        <taxon>Eukaryota</taxon>
        <taxon>Viridiplantae</taxon>
        <taxon>Streptophyta</taxon>
        <taxon>Embryophyta</taxon>
        <taxon>Tracheophyta</taxon>
        <taxon>Spermatophyta</taxon>
        <taxon>Magnoliopsida</taxon>
        <taxon>eudicotyledons</taxon>
        <taxon>Gunneridae</taxon>
        <taxon>Pentapetalae</taxon>
        <taxon>rosids</taxon>
        <taxon>malvids</taxon>
        <taxon>Myrtales</taxon>
        <taxon>Lythraceae</taxon>
        <taxon>Trapa</taxon>
    </lineage>
</organism>
<name>A0AAN7KFU8_TRANT</name>
<feature type="compositionally biased region" description="Basic residues" evidence="8">
    <location>
        <begin position="629"/>
        <end position="644"/>
    </location>
</feature>
<sequence length="675" mass="76897">MVQYNFKKITVVPNGKDLIDIILSRTQRQTPTVVHKGYAISRLRQFYMRKVKYTQQNFHEKLSGVIDEFPRLDDIHPFYGDLLHVLYNKDHYKLALGQVNTARNLISKIAKDYVKLLKYGDSLYRCKSLKVAALGRMCTVIKRISPSLAYLEQIRQHMARLPSIDPNTRTILICGYPNVGKSSFINKITRADVDVQPYAFTTKSLFVGRTDYKYLRYQVIDTPGILDRPFEDRNIIEMCSITALAHLRAAILFFLDISGSCGYSIAQQAALFHSIKSLFMNKPLIIVCNKTDLQPLEGLSEEDMKLVMEMKAEAMKTVLGQGGEPANNEGVLLTMSTLMEDGVIAVKNAACERLLDQRVEIKMKSKKINDCLNRFHVAMPKPRDQKERPLCIPQAVLEARAKEAAEKEKRKTEKELENENGGAGVYSASLKKHYILANDEWKEDIMPEILDGHNVADFIDPDILVRLEELEQEEGLRQAEDMDDDFEMDGEELTAEEKEALTEIRKKKSLLIQQHRIKKSTAESRSIVPRKFDKDKQFTSERMGRQLSALGLDPSLAIKRARSRSLSRKGRKRERSRGDHGDAMDVDMDTPNKKLRVMSRSLSQSRSRSRPPSEVAPGEGFRDSAQKVKAIKLGKKSVKKRNKDARKGEADRVIPSLKPKHLFSGKRSIGKTKRR</sequence>
<dbReference type="InterPro" id="IPR012973">
    <property type="entry name" value="NOG_C"/>
</dbReference>
<feature type="domain" description="OBG-type G" evidence="9">
    <location>
        <begin position="169"/>
        <end position="355"/>
    </location>
</feature>
<feature type="compositionally biased region" description="Basic residues" evidence="8">
    <location>
        <begin position="658"/>
        <end position="675"/>
    </location>
</feature>
<protein>
    <recommendedName>
        <fullName evidence="6">Nucleolar GTP-binding protein 1</fullName>
    </recommendedName>
</protein>
<dbReference type="InterPro" id="IPR024926">
    <property type="entry name" value="NOG1"/>
</dbReference>
<proteinExistence type="inferred from homology"/>
<dbReference type="SUPFAM" id="SSF52540">
    <property type="entry name" value="P-loop containing nucleoside triphosphate hydrolases"/>
    <property type="match status" value="1"/>
</dbReference>
<dbReference type="InterPro" id="IPR027417">
    <property type="entry name" value="P-loop_NTPase"/>
</dbReference>
<gene>
    <name evidence="10" type="ORF">SAY86_009049</name>
</gene>
<comment type="subcellular location">
    <subcellularLocation>
        <location evidence="1 6">Nucleus</location>
        <location evidence="1 6">Nucleolus</location>
    </subcellularLocation>
</comment>
<evidence type="ECO:0000256" key="5">
    <source>
        <dbReference type="ARBA" id="ARBA00023242"/>
    </source>
</evidence>
<dbReference type="Pfam" id="PF08155">
    <property type="entry name" value="NOGCT"/>
    <property type="match status" value="1"/>
</dbReference>
<feature type="compositionally biased region" description="Basic residues" evidence="8">
    <location>
        <begin position="560"/>
        <end position="575"/>
    </location>
</feature>
<dbReference type="EMBL" id="JAXQNO010000024">
    <property type="protein sequence ID" value="KAK4763281.1"/>
    <property type="molecule type" value="Genomic_DNA"/>
</dbReference>
<dbReference type="AlphaFoldDB" id="A0AAN7KFU8"/>
<dbReference type="GO" id="GO:0042254">
    <property type="term" value="P:ribosome biogenesis"/>
    <property type="evidence" value="ECO:0007669"/>
    <property type="project" value="UniProtKB-KW"/>
</dbReference>
<dbReference type="Gene3D" id="3.40.50.300">
    <property type="entry name" value="P-loop containing nucleotide triphosphate hydrolases"/>
    <property type="match status" value="1"/>
</dbReference>
<dbReference type="PIRSF" id="PIRSF038919">
    <property type="entry name" value="NOG1"/>
    <property type="match status" value="1"/>
</dbReference>
<dbReference type="Gene3D" id="1.20.120.1190">
    <property type="match status" value="1"/>
</dbReference>
<feature type="coiled-coil region" evidence="7">
    <location>
        <begin position="395"/>
        <end position="422"/>
    </location>
</feature>
<dbReference type="FunFam" id="1.20.120.1190:FF:000001">
    <property type="entry name" value="Nucleolar GTP-binding protein 1"/>
    <property type="match status" value="1"/>
</dbReference>
<keyword evidence="5 6" id="KW-0539">Nucleus</keyword>
<keyword evidence="7" id="KW-0175">Coiled coil</keyword>
<evidence type="ECO:0000313" key="10">
    <source>
        <dbReference type="EMBL" id="KAK4763281.1"/>
    </source>
</evidence>
<dbReference type="InterPro" id="IPR010674">
    <property type="entry name" value="NOG1_Rossman_fold_dom"/>
</dbReference>
<feature type="compositionally biased region" description="Low complexity" evidence="8">
    <location>
        <begin position="599"/>
        <end position="613"/>
    </location>
</feature>
<feature type="compositionally biased region" description="Basic and acidic residues" evidence="8">
    <location>
        <begin position="530"/>
        <end position="540"/>
    </location>
</feature>
<keyword evidence="11" id="KW-1185">Reference proteome</keyword>
<evidence type="ECO:0000313" key="11">
    <source>
        <dbReference type="Proteomes" id="UP001346149"/>
    </source>
</evidence>
<comment type="similarity">
    <text evidence="6">Belongs to the TRAFAC class OBG-HflX-like GTPase superfamily. OBG GTPase family. NOG subfamily.</text>
</comment>
<comment type="caution">
    <text evidence="10">The sequence shown here is derived from an EMBL/GenBank/DDBJ whole genome shotgun (WGS) entry which is preliminary data.</text>
</comment>
<feature type="region of interest" description="Disordered" evidence="8">
    <location>
        <begin position="514"/>
        <end position="540"/>
    </location>
</feature>
<dbReference type="InterPro" id="IPR006073">
    <property type="entry name" value="GTP-bd"/>
</dbReference>
<feature type="region of interest" description="Disordered" evidence="8">
    <location>
        <begin position="560"/>
        <end position="675"/>
    </location>
</feature>
<dbReference type="InterPro" id="IPR041623">
    <property type="entry name" value="NOG1_N"/>
</dbReference>
<evidence type="ECO:0000256" key="8">
    <source>
        <dbReference type="SAM" id="MobiDB-lite"/>
    </source>
</evidence>
<evidence type="ECO:0000256" key="6">
    <source>
        <dbReference type="PIRNR" id="PIRNR038919"/>
    </source>
</evidence>